<comment type="catalytic activity">
    <reaction evidence="14">
        <text>nitric oxide + Fe(III)-[cytochrome c] + H2O = Fe(II)-[cytochrome c] + nitrite + 2 H(+)</text>
        <dbReference type="Rhea" id="RHEA:15233"/>
        <dbReference type="Rhea" id="RHEA-COMP:10350"/>
        <dbReference type="Rhea" id="RHEA-COMP:14399"/>
        <dbReference type="ChEBI" id="CHEBI:15377"/>
        <dbReference type="ChEBI" id="CHEBI:15378"/>
        <dbReference type="ChEBI" id="CHEBI:16301"/>
        <dbReference type="ChEBI" id="CHEBI:16480"/>
        <dbReference type="ChEBI" id="CHEBI:29033"/>
        <dbReference type="ChEBI" id="CHEBI:29034"/>
        <dbReference type="EC" id="1.7.2.1"/>
    </reaction>
</comment>
<feature type="domain" description="Cytochrome c" evidence="24">
    <location>
        <begin position="69"/>
        <end position="148"/>
    </location>
</feature>
<evidence type="ECO:0000256" key="12">
    <source>
        <dbReference type="ARBA" id="ARBA00023002"/>
    </source>
</evidence>
<evidence type="ECO:0000256" key="3">
    <source>
        <dbReference type="ARBA" id="ARBA00004418"/>
    </source>
</evidence>
<evidence type="ECO:0000313" key="26">
    <source>
        <dbReference type="Proteomes" id="UP000199169"/>
    </source>
</evidence>
<sequence>MKKYRGWGKAGWLMAVTLPLALTNVFAEDAAKPGMGKVEQSYQAGDSSPVGQADMHQNMNPKAPPMTKEEFEKAKNIYFQRCAGCHGVLRKGATGKPLTTDKTLASGTEYLKVFITYGSAGGMPNWGTSGDLTEAEVDMMARYVQQEPPVPPEWGMKEMMASLKINVPPEQRPTKKMNDLDLDNLFSVTLRDAGKIALIDGKTKKIVKILPTGYAVHISRMSQSGRYLYVIGRDARINLIDLWMPEPTNVAEIKVGLEARSVETSKYKGYEDKYAIAGTYWPPQFVIMDGDTLKPLKIESTRGSTVDTQEYHPEPRVASIVASHYNPEFIVNAKETGKIMAVNYSDLNNLKMTIIDAARFLHDGGFDSTGRYFMVAANASNKIAVVDTKEDKLAALIDVGKIPHPGRGANFVHPKFGPVWATSDLGDEGISVIGTDPVKHKAQAWKVVQTLKGQGSGSLFIKTHPKSTNLWVDTPLNPEAKISQSVAVFDIKNLDKGYEVLPIGDWADLGDDGARRIVQPEYNRAGDEVWFSVWSAKDKKSALVVVDDKTRKLKAVIKDPELITPTGKFNVYNTQHDVY</sequence>
<dbReference type="InterPro" id="IPR009056">
    <property type="entry name" value="Cyt_c-like_dom"/>
</dbReference>
<feature type="chain" id="PRO_5008381724" description="Nitrite reductase" evidence="23">
    <location>
        <begin position="28"/>
        <end position="579"/>
    </location>
</feature>
<dbReference type="RefSeq" id="WP_186407348.1">
    <property type="nucleotide sequence ID" value="NZ_FLQX01000111.1"/>
</dbReference>
<dbReference type="GO" id="GO:0050418">
    <property type="term" value="F:hydroxylamine reductase activity"/>
    <property type="evidence" value="ECO:0007669"/>
    <property type="project" value="UniProtKB-EC"/>
</dbReference>
<dbReference type="InterPro" id="IPR011048">
    <property type="entry name" value="Haem_d1_sf"/>
</dbReference>
<dbReference type="PANTHER" id="PTHR47197:SF3">
    <property type="entry name" value="DIHYDRO-HEME D1 DEHYDROGENASE"/>
    <property type="match status" value="1"/>
</dbReference>
<organism evidence="25 26">
    <name type="scientific">Candidatus Accumulibacter aalborgensis</name>
    <dbReference type="NCBI Taxonomy" id="1860102"/>
    <lineage>
        <taxon>Bacteria</taxon>
        <taxon>Pseudomonadati</taxon>
        <taxon>Pseudomonadota</taxon>
        <taxon>Betaproteobacteria</taxon>
        <taxon>Candidatus Accumulibacter</taxon>
    </lineage>
</organism>
<keyword evidence="11" id="KW-0249">Electron transport</keyword>
<comment type="cofactor">
    <cofactor evidence="1">
        <name>heme c</name>
        <dbReference type="ChEBI" id="CHEBI:61717"/>
    </cofactor>
</comment>
<evidence type="ECO:0000256" key="5">
    <source>
        <dbReference type="ARBA" id="ARBA00011882"/>
    </source>
</evidence>
<dbReference type="GO" id="GO:0020037">
    <property type="term" value="F:heme binding"/>
    <property type="evidence" value="ECO:0007669"/>
    <property type="project" value="InterPro"/>
</dbReference>
<evidence type="ECO:0000256" key="23">
    <source>
        <dbReference type="SAM" id="SignalP"/>
    </source>
</evidence>
<dbReference type="PROSITE" id="PS51007">
    <property type="entry name" value="CYTC"/>
    <property type="match status" value="1"/>
</dbReference>
<dbReference type="PANTHER" id="PTHR47197">
    <property type="entry name" value="PROTEIN NIRF"/>
    <property type="match status" value="1"/>
</dbReference>
<evidence type="ECO:0000256" key="21">
    <source>
        <dbReference type="PROSITE-ProRule" id="PRU00433"/>
    </source>
</evidence>
<dbReference type="InterPro" id="IPR003143">
    <property type="entry name" value="Cyt_cd1_C_sf"/>
</dbReference>
<evidence type="ECO:0000256" key="11">
    <source>
        <dbReference type="ARBA" id="ARBA00022982"/>
    </source>
</evidence>
<dbReference type="Proteomes" id="UP000199169">
    <property type="component" value="Unassembled WGS sequence"/>
</dbReference>
<keyword evidence="10" id="KW-0574">Periplasm</keyword>
<reference evidence="25 26" key="1">
    <citation type="submission" date="2016-06" db="EMBL/GenBank/DDBJ databases">
        <authorList>
            <person name="Kjaerup R.B."/>
            <person name="Dalgaard T.S."/>
            <person name="Juul-Madsen H.R."/>
        </authorList>
    </citation>
    <scope>NUCLEOTIDE SEQUENCE [LARGE SCALE GENOMIC DNA]</scope>
    <source>
        <strain evidence="25">3</strain>
    </source>
</reference>
<evidence type="ECO:0000256" key="17">
    <source>
        <dbReference type="ARBA" id="ARBA00071688"/>
    </source>
</evidence>
<keyword evidence="6" id="KW-0813">Transport</keyword>
<dbReference type="EC" id="1.7.99.1" evidence="16"/>
<proteinExistence type="predicted"/>
<evidence type="ECO:0000256" key="13">
    <source>
        <dbReference type="ARBA" id="ARBA00023004"/>
    </source>
</evidence>
<dbReference type="CDD" id="cd20779">
    <property type="entry name" value="8prop_hemeD1_NirS"/>
    <property type="match status" value="1"/>
</dbReference>
<dbReference type="Pfam" id="PF02239">
    <property type="entry name" value="Cytochrom_D1"/>
    <property type="match status" value="1"/>
</dbReference>
<keyword evidence="26" id="KW-1185">Reference proteome</keyword>
<dbReference type="EMBL" id="FLQX01000111">
    <property type="protein sequence ID" value="SBT06803.1"/>
    <property type="molecule type" value="Genomic_DNA"/>
</dbReference>
<comment type="subunit">
    <text evidence="4">Homodimer.</text>
</comment>
<dbReference type="SUPFAM" id="SSF46626">
    <property type="entry name" value="Cytochrome c"/>
    <property type="match status" value="1"/>
</dbReference>
<dbReference type="SUPFAM" id="SSF51004">
    <property type="entry name" value="C-terminal (heme d1) domain of cytochrome cd1-nitrite reductase"/>
    <property type="match status" value="1"/>
</dbReference>
<comment type="catalytic activity">
    <reaction evidence="15">
        <text>A + NH4(+) + H2O = hydroxylamine + AH2 + H(+)</text>
        <dbReference type="Rhea" id="RHEA:22052"/>
        <dbReference type="ChEBI" id="CHEBI:13193"/>
        <dbReference type="ChEBI" id="CHEBI:15377"/>
        <dbReference type="ChEBI" id="CHEBI:15378"/>
        <dbReference type="ChEBI" id="CHEBI:15429"/>
        <dbReference type="ChEBI" id="CHEBI:17499"/>
        <dbReference type="ChEBI" id="CHEBI:28938"/>
        <dbReference type="EC" id="1.7.99.1"/>
    </reaction>
</comment>
<dbReference type="InterPro" id="IPR051200">
    <property type="entry name" value="Host-pathogen_enzymatic-act"/>
</dbReference>
<comment type="cofactor">
    <cofactor evidence="2">
        <name>heme</name>
        <dbReference type="ChEBI" id="CHEBI:30413"/>
    </cofactor>
</comment>
<evidence type="ECO:0000256" key="15">
    <source>
        <dbReference type="ARBA" id="ARBA00051350"/>
    </source>
</evidence>
<keyword evidence="9 23" id="KW-0732">Signal</keyword>
<dbReference type="FunFam" id="1.10.760.10:FF:000027">
    <property type="entry name" value="Nitrite reductase"/>
    <property type="match status" value="1"/>
</dbReference>
<feature type="compositionally biased region" description="Polar residues" evidence="22">
    <location>
        <begin position="40"/>
        <end position="58"/>
    </location>
</feature>
<keyword evidence="8 21" id="KW-0479">Metal-binding</keyword>
<dbReference type="Gene3D" id="2.140.10.20">
    <property type="entry name" value="C-terminal (heme d1) domain of cytochrome cd1-nitrite reductase"/>
    <property type="match status" value="1"/>
</dbReference>
<accession>A0A1A8XS87</accession>
<evidence type="ECO:0000256" key="7">
    <source>
        <dbReference type="ARBA" id="ARBA00022617"/>
    </source>
</evidence>
<evidence type="ECO:0000256" key="8">
    <source>
        <dbReference type="ARBA" id="ARBA00022723"/>
    </source>
</evidence>
<evidence type="ECO:0000256" key="16">
    <source>
        <dbReference type="ARBA" id="ARBA00067067"/>
    </source>
</evidence>
<evidence type="ECO:0000256" key="10">
    <source>
        <dbReference type="ARBA" id="ARBA00022764"/>
    </source>
</evidence>
<feature type="region of interest" description="Disordered" evidence="22">
    <location>
        <begin position="39"/>
        <end position="58"/>
    </location>
</feature>
<dbReference type="GO" id="GO:0042597">
    <property type="term" value="C:periplasmic space"/>
    <property type="evidence" value="ECO:0007669"/>
    <property type="project" value="UniProtKB-SubCell"/>
</dbReference>
<dbReference type="GO" id="GO:0046872">
    <property type="term" value="F:metal ion binding"/>
    <property type="evidence" value="ECO:0007669"/>
    <property type="project" value="UniProtKB-KW"/>
</dbReference>
<dbReference type="InterPro" id="IPR036909">
    <property type="entry name" value="Cyt_c-like_dom_sf"/>
</dbReference>
<protein>
    <recommendedName>
        <fullName evidence="17">Nitrite reductase</fullName>
        <ecNumber evidence="5">1.7.2.1</ecNumber>
        <ecNumber evidence="16">1.7.99.1</ecNumber>
    </recommendedName>
    <alternativeName>
        <fullName evidence="19">Cytochrome cd1</fullName>
    </alternativeName>
    <alternativeName>
        <fullName evidence="20">Cytochrome oxidase</fullName>
    </alternativeName>
    <alternativeName>
        <fullName evidence="18">Hydroxylamine reductase</fullName>
    </alternativeName>
</protein>
<evidence type="ECO:0000256" key="19">
    <source>
        <dbReference type="ARBA" id="ARBA00077813"/>
    </source>
</evidence>
<dbReference type="AlphaFoldDB" id="A0A1A8XS87"/>
<dbReference type="GO" id="GO:0050421">
    <property type="term" value="F:nitrite reductase (NO-forming) activity"/>
    <property type="evidence" value="ECO:0007669"/>
    <property type="project" value="UniProtKB-EC"/>
</dbReference>
<evidence type="ECO:0000256" key="1">
    <source>
        <dbReference type="ARBA" id="ARBA00001926"/>
    </source>
</evidence>
<comment type="subcellular location">
    <subcellularLocation>
        <location evidence="3">Periplasm</location>
    </subcellularLocation>
</comment>
<dbReference type="Pfam" id="PF13442">
    <property type="entry name" value="Cytochrome_CBB3"/>
    <property type="match status" value="1"/>
</dbReference>
<evidence type="ECO:0000256" key="22">
    <source>
        <dbReference type="SAM" id="MobiDB-lite"/>
    </source>
</evidence>
<evidence type="ECO:0000259" key="24">
    <source>
        <dbReference type="PROSITE" id="PS51007"/>
    </source>
</evidence>
<dbReference type="FunFam" id="2.140.10.20:FF:000001">
    <property type="entry name" value="Nitrite reductase NirS"/>
    <property type="match status" value="1"/>
</dbReference>
<keyword evidence="13 21" id="KW-0408">Iron</keyword>
<feature type="signal peptide" evidence="23">
    <location>
        <begin position="1"/>
        <end position="27"/>
    </location>
</feature>
<dbReference type="Gene3D" id="1.10.760.10">
    <property type="entry name" value="Cytochrome c-like domain"/>
    <property type="match status" value="1"/>
</dbReference>
<evidence type="ECO:0000313" key="25">
    <source>
        <dbReference type="EMBL" id="SBT06803.1"/>
    </source>
</evidence>
<name>A0A1A8XS87_9PROT</name>
<evidence type="ECO:0000256" key="20">
    <source>
        <dbReference type="ARBA" id="ARBA00080115"/>
    </source>
</evidence>
<keyword evidence="12 25" id="KW-0560">Oxidoreductase</keyword>
<evidence type="ECO:0000256" key="2">
    <source>
        <dbReference type="ARBA" id="ARBA00001971"/>
    </source>
</evidence>
<keyword evidence="7 21" id="KW-0349">Heme</keyword>
<dbReference type="GO" id="GO:0009055">
    <property type="term" value="F:electron transfer activity"/>
    <property type="evidence" value="ECO:0007669"/>
    <property type="project" value="InterPro"/>
</dbReference>
<evidence type="ECO:0000256" key="6">
    <source>
        <dbReference type="ARBA" id="ARBA00022448"/>
    </source>
</evidence>
<evidence type="ECO:0000256" key="9">
    <source>
        <dbReference type="ARBA" id="ARBA00022729"/>
    </source>
</evidence>
<dbReference type="EC" id="1.7.2.1" evidence="5"/>
<gene>
    <name evidence="25" type="primary">nirS</name>
    <name evidence="25" type="ORF">ACCAA_350157</name>
</gene>
<evidence type="ECO:0000256" key="4">
    <source>
        <dbReference type="ARBA" id="ARBA00011738"/>
    </source>
</evidence>
<evidence type="ECO:0000256" key="18">
    <source>
        <dbReference type="ARBA" id="ARBA00075012"/>
    </source>
</evidence>
<evidence type="ECO:0000256" key="14">
    <source>
        <dbReference type="ARBA" id="ARBA00049340"/>
    </source>
</evidence>
<dbReference type="STRING" id="1860102.ACCAA_350157"/>